<dbReference type="EMBL" id="NVGE01000005">
    <property type="protein sequence ID" value="PFZ33414.1"/>
    <property type="molecule type" value="Genomic_DNA"/>
</dbReference>
<gene>
    <name evidence="2" type="ORF">COL66_07615</name>
</gene>
<feature type="domain" description="HNH endonuclease 5" evidence="1">
    <location>
        <begin position="17"/>
        <end position="66"/>
    </location>
</feature>
<protein>
    <recommendedName>
        <fullName evidence="1">HNH endonuclease 5 domain-containing protein</fullName>
    </recommendedName>
</protein>
<comment type="caution">
    <text evidence="2">The sequence shown here is derived from an EMBL/GenBank/DDBJ whole genome shotgun (WGS) entry which is preliminary data.</text>
</comment>
<reference evidence="2 3" key="1">
    <citation type="submission" date="2017-09" db="EMBL/GenBank/DDBJ databases">
        <title>Large-scale bioinformatics analysis of Bacillus genomes uncovers conserved roles of natural products in bacterial physiology.</title>
        <authorList>
            <consortium name="Agbiome Team Llc"/>
            <person name="Bleich R.M."/>
            <person name="Grubbs K.J."/>
            <person name="Santa Maria K.C."/>
            <person name="Allen S.E."/>
            <person name="Farag S."/>
            <person name="Shank E.A."/>
            <person name="Bowers A."/>
        </authorList>
    </citation>
    <scope>NUCLEOTIDE SEQUENCE [LARGE SCALE GENOMIC DNA]</scope>
    <source>
        <strain evidence="2 3">AFS080080</strain>
    </source>
</reference>
<evidence type="ECO:0000313" key="2">
    <source>
        <dbReference type="EMBL" id="PFZ33414.1"/>
    </source>
</evidence>
<name>A0A2B5J8H4_9BACI</name>
<proteinExistence type="predicted"/>
<evidence type="ECO:0000259" key="1">
    <source>
        <dbReference type="Pfam" id="PF14279"/>
    </source>
</evidence>
<dbReference type="AlphaFoldDB" id="A0A2B5J8H4"/>
<accession>A0A2B5J8H4</accession>
<dbReference type="InterPro" id="IPR029471">
    <property type="entry name" value="HNH_5"/>
</dbReference>
<organism evidence="2 3">
    <name type="scientific">Bacillus wiedmannii</name>
    <dbReference type="NCBI Taxonomy" id="1890302"/>
    <lineage>
        <taxon>Bacteria</taxon>
        <taxon>Bacillati</taxon>
        <taxon>Bacillota</taxon>
        <taxon>Bacilli</taxon>
        <taxon>Bacillales</taxon>
        <taxon>Bacillaceae</taxon>
        <taxon>Bacillus</taxon>
        <taxon>Bacillus cereus group</taxon>
    </lineage>
</organism>
<sequence>MRLHTNLQVKVIKMTQCIICRKDTKELSEQYVIPEILCGYYFTNSICDTCHEQMTTNIDRPLIRHKLSQFKIEQMKKQIDSPLYTNEHGEELAAAETDVVEVSDEILYSNALIMKLCKKHDISLHNEIWKEERVTKVASSIQRELLLDNRKYKMSVLKTAYTFAVQAVDGYFEDPDAIVISNILSNADFMELKEKSIVRDLSKSSLWNTLNTNSENHYFILLSDKDGLFCFIRLFDIFDVVVHLSEKRYELSSPIVGVNDVNRQEFYVQTLKQYMDGLFKEKKTTI</sequence>
<dbReference type="Pfam" id="PF14279">
    <property type="entry name" value="HNH_5"/>
    <property type="match status" value="1"/>
</dbReference>
<dbReference type="RefSeq" id="WP_098047758.1">
    <property type="nucleotide sequence ID" value="NZ_JAOPTK010000057.1"/>
</dbReference>
<evidence type="ECO:0000313" key="3">
    <source>
        <dbReference type="Proteomes" id="UP000223311"/>
    </source>
</evidence>
<dbReference type="Proteomes" id="UP000223311">
    <property type="component" value="Unassembled WGS sequence"/>
</dbReference>